<gene>
    <name evidence="1" type="ORF">J2X06_000015</name>
</gene>
<accession>A0ABU1W5J2</accession>
<protein>
    <submittedName>
        <fullName evidence="1">Uncharacterized protein</fullName>
    </submittedName>
</protein>
<name>A0ABU1W5J2_9GAMM</name>
<organism evidence="1 2">
    <name type="scientific">Lysobacter niastensis</name>
    <dbReference type="NCBI Taxonomy" id="380629"/>
    <lineage>
        <taxon>Bacteria</taxon>
        <taxon>Pseudomonadati</taxon>
        <taxon>Pseudomonadota</taxon>
        <taxon>Gammaproteobacteria</taxon>
        <taxon>Lysobacterales</taxon>
        <taxon>Lysobacteraceae</taxon>
        <taxon>Lysobacter</taxon>
    </lineage>
</organism>
<reference evidence="1 2" key="1">
    <citation type="submission" date="2023-07" db="EMBL/GenBank/DDBJ databases">
        <title>Sorghum-associated microbial communities from plants grown in Nebraska, USA.</title>
        <authorList>
            <person name="Schachtman D."/>
        </authorList>
    </citation>
    <scope>NUCLEOTIDE SEQUENCE [LARGE SCALE GENOMIC DNA]</scope>
    <source>
        <strain evidence="1 2">BE198</strain>
    </source>
</reference>
<sequence>MQFAGGETVALSSEPFELDPQGRTLTSKDQMKALGISNACVVLKANYPLGPQAQMDRDFESLLQGAKVSALLTADNGQEYQLDSVGQAWAMHGAITSGEELSACVSCACESKIPDGTVIKSVHIMSDKPLPVLGAYWQSMPKLDGPEG</sequence>
<dbReference type="Proteomes" id="UP001251524">
    <property type="component" value="Unassembled WGS sequence"/>
</dbReference>
<evidence type="ECO:0000313" key="2">
    <source>
        <dbReference type="Proteomes" id="UP001251524"/>
    </source>
</evidence>
<evidence type="ECO:0000313" key="1">
    <source>
        <dbReference type="EMBL" id="MDR7132831.1"/>
    </source>
</evidence>
<comment type="caution">
    <text evidence="1">The sequence shown here is derived from an EMBL/GenBank/DDBJ whole genome shotgun (WGS) entry which is preliminary data.</text>
</comment>
<proteinExistence type="predicted"/>
<keyword evidence="2" id="KW-1185">Reference proteome</keyword>
<dbReference type="RefSeq" id="WP_310056654.1">
    <property type="nucleotide sequence ID" value="NZ_JAVDVY010000001.1"/>
</dbReference>
<dbReference type="EMBL" id="JAVDVY010000001">
    <property type="protein sequence ID" value="MDR7132831.1"/>
    <property type="molecule type" value="Genomic_DNA"/>
</dbReference>